<gene>
    <name evidence="2" type="ORF">LWI28_009701</name>
</gene>
<comment type="caution">
    <text evidence="2">The sequence shown here is derived from an EMBL/GenBank/DDBJ whole genome shotgun (WGS) entry which is preliminary data.</text>
</comment>
<reference evidence="2" key="2">
    <citation type="submission" date="2023-02" db="EMBL/GenBank/DDBJ databases">
        <authorList>
            <person name="Swenson N.G."/>
            <person name="Wegrzyn J.L."/>
            <person name="Mcevoy S.L."/>
        </authorList>
    </citation>
    <scope>NUCLEOTIDE SEQUENCE</scope>
    <source>
        <strain evidence="2">91603</strain>
        <tissue evidence="2">Leaf</tissue>
    </source>
</reference>
<dbReference type="PANTHER" id="PTHR11439:SF502">
    <property type="entry name" value="SECRETED RXLR EFFECTOR PROTEIN 161-LIKE"/>
    <property type="match status" value="1"/>
</dbReference>
<dbReference type="EMBL" id="JAJSOW010000001">
    <property type="protein sequence ID" value="KAI9200548.1"/>
    <property type="molecule type" value="Genomic_DNA"/>
</dbReference>
<proteinExistence type="predicted"/>
<accession>A0AAD5P4X1</accession>
<dbReference type="InterPro" id="IPR013103">
    <property type="entry name" value="RVT_2"/>
</dbReference>
<dbReference type="AlphaFoldDB" id="A0AAD5P4X1"/>
<reference evidence="2" key="1">
    <citation type="journal article" date="2022" name="Plant J.">
        <title>Strategies of tolerance reflected in two North American maple genomes.</title>
        <authorList>
            <person name="McEvoy S.L."/>
            <person name="Sezen U.U."/>
            <person name="Trouern-Trend A."/>
            <person name="McMahon S.M."/>
            <person name="Schaberg P.G."/>
            <person name="Yang J."/>
            <person name="Wegrzyn J.L."/>
            <person name="Swenson N.G."/>
        </authorList>
    </citation>
    <scope>NUCLEOTIDE SEQUENCE</scope>
    <source>
        <strain evidence="2">91603</strain>
    </source>
</reference>
<feature type="domain" description="Reverse transcriptase Ty1/copia-type" evidence="1">
    <location>
        <begin position="3"/>
        <end position="104"/>
    </location>
</feature>
<protein>
    <recommendedName>
        <fullName evidence="1">Reverse transcriptase Ty1/copia-type domain-containing protein</fullName>
    </recommendedName>
</protein>
<sequence>MRGFQRSQNEHTLYVLRRGAVILIVSVYVDDLIFTGNDENMIQQFKDDMMNIYEMSDLGQLHYFLGIEVSQMKNEIFISQRKYTENILKKFNLMGCNSVDIPLIANEKLKKEDGAKKADAAVYRSLIGSILYLTATKPDIMFTAGLLSRYM</sequence>
<keyword evidence="3" id="KW-1185">Reference proteome</keyword>
<dbReference type="PANTHER" id="PTHR11439">
    <property type="entry name" value="GAG-POL-RELATED RETROTRANSPOSON"/>
    <property type="match status" value="1"/>
</dbReference>
<dbReference type="SUPFAM" id="SSF56672">
    <property type="entry name" value="DNA/RNA polymerases"/>
    <property type="match status" value="1"/>
</dbReference>
<name>A0AAD5P4X1_ACENE</name>
<dbReference type="InterPro" id="IPR043502">
    <property type="entry name" value="DNA/RNA_pol_sf"/>
</dbReference>
<evidence type="ECO:0000313" key="2">
    <source>
        <dbReference type="EMBL" id="KAI9200548.1"/>
    </source>
</evidence>
<organism evidence="2 3">
    <name type="scientific">Acer negundo</name>
    <name type="common">Box elder</name>
    <dbReference type="NCBI Taxonomy" id="4023"/>
    <lineage>
        <taxon>Eukaryota</taxon>
        <taxon>Viridiplantae</taxon>
        <taxon>Streptophyta</taxon>
        <taxon>Embryophyta</taxon>
        <taxon>Tracheophyta</taxon>
        <taxon>Spermatophyta</taxon>
        <taxon>Magnoliopsida</taxon>
        <taxon>eudicotyledons</taxon>
        <taxon>Gunneridae</taxon>
        <taxon>Pentapetalae</taxon>
        <taxon>rosids</taxon>
        <taxon>malvids</taxon>
        <taxon>Sapindales</taxon>
        <taxon>Sapindaceae</taxon>
        <taxon>Hippocastanoideae</taxon>
        <taxon>Acereae</taxon>
        <taxon>Acer</taxon>
    </lineage>
</organism>
<dbReference type="Pfam" id="PF07727">
    <property type="entry name" value="RVT_2"/>
    <property type="match status" value="1"/>
</dbReference>
<dbReference type="Proteomes" id="UP001064489">
    <property type="component" value="Chromosome 9"/>
</dbReference>
<evidence type="ECO:0000313" key="3">
    <source>
        <dbReference type="Proteomes" id="UP001064489"/>
    </source>
</evidence>
<evidence type="ECO:0000259" key="1">
    <source>
        <dbReference type="Pfam" id="PF07727"/>
    </source>
</evidence>